<dbReference type="EMBL" id="MEIQ01000022">
    <property type="protein sequence ID" value="PIT52747.1"/>
    <property type="molecule type" value="Genomic_DNA"/>
</dbReference>
<keyword evidence="1" id="KW-0472">Membrane</keyword>
<evidence type="ECO:0000256" key="1">
    <source>
        <dbReference type="SAM" id="Phobius"/>
    </source>
</evidence>
<proteinExistence type="predicted"/>
<reference evidence="2 3" key="1">
    <citation type="journal article" date="2017" name="MBio">
        <title>Type VI secretion-mediated competition in the bee gut microbiome.</title>
        <authorList>
            <person name="Steele M.I."/>
            <person name="Kwong W.K."/>
            <person name="Powell J.E."/>
            <person name="Whiteley M."/>
            <person name="Moran N.A."/>
        </authorList>
    </citation>
    <scope>NUCLEOTIDE SEQUENCE [LARGE SCALE GENOMIC DNA]</scope>
    <source>
        <strain evidence="2 3">Occ4-2</strain>
    </source>
</reference>
<evidence type="ECO:0000313" key="3">
    <source>
        <dbReference type="Proteomes" id="UP000231484"/>
    </source>
</evidence>
<keyword evidence="1" id="KW-1133">Transmembrane helix</keyword>
<organism evidence="2 3">
    <name type="scientific">Snodgrassella alvi</name>
    <dbReference type="NCBI Taxonomy" id="1196083"/>
    <lineage>
        <taxon>Bacteria</taxon>
        <taxon>Pseudomonadati</taxon>
        <taxon>Pseudomonadota</taxon>
        <taxon>Betaproteobacteria</taxon>
        <taxon>Neisseriales</taxon>
        <taxon>Neisseriaceae</taxon>
        <taxon>Snodgrassella</taxon>
    </lineage>
</organism>
<feature type="transmembrane region" description="Helical" evidence="1">
    <location>
        <begin position="31"/>
        <end position="55"/>
    </location>
</feature>
<evidence type="ECO:0000313" key="2">
    <source>
        <dbReference type="EMBL" id="PIT52747.1"/>
    </source>
</evidence>
<dbReference type="Proteomes" id="UP000231484">
    <property type="component" value="Unassembled WGS sequence"/>
</dbReference>
<comment type="caution">
    <text evidence="2">The sequence shown here is derived from an EMBL/GenBank/DDBJ whole genome shotgun (WGS) entry which is preliminary data.</text>
</comment>
<keyword evidence="1" id="KW-0812">Transmembrane</keyword>
<sequence>MYLCYLIVVTHDDAIVLIPLSMIKITEFNQNYAFCLDLLAVIFAVLLQEMTLIFAAKHFIQTNKLTAGNKKGSDLSEPFYQHQSFI</sequence>
<accession>A0A2N9XTQ5</accession>
<name>A0A2N9XTQ5_9NEIS</name>
<protein>
    <submittedName>
        <fullName evidence="2">Uncharacterized protein</fullName>
    </submittedName>
</protein>
<gene>
    <name evidence="2" type="ORF">BHC48_01350</name>
</gene>
<dbReference type="AlphaFoldDB" id="A0A2N9XTQ5"/>